<reference evidence="9 10" key="1">
    <citation type="submission" date="2020-04" db="EMBL/GenBank/DDBJ databases">
        <title>Genome sequencing of novel species.</title>
        <authorList>
            <person name="Heo J."/>
            <person name="Kim S.-J."/>
            <person name="Kim J.-S."/>
            <person name="Hong S.-B."/>
            <person name="Kwon S.-W."/>
        </authorList>
    </citation>
    <scope>NUCLEOTIDE SEQUENCE [LARGE SCALE GENOMIC DNA]</scope>
    <source>
        <strain evidence="9 10">F39-2</strain>
    </source>
</reference>
<gene>
    <name evidence="9" type="ORF">HH214_18530</name>
</gene>
<evidence type="ECO:0000256" key="1">
    <source>
        <dbReference type="ARBA" id="ARBA00000085"/>
    </source>
</evidence>
<dbReference type="GO" id="GO:0005886">
    <property type="term" value="C:plasma membrane"/>
    <property type="evidence" value="ECO:0007669"/>
    <property type="project" value="TreeGrafter"/>
</dbReference>
<dbReference type="PANTHER" id="PTHR45453:SF1">
    <property type="entry name" value="PHOSPHATE REGULON SENSOR PROTEIN PHOR"/>
    <property type="match status" value="1"/>
</dbReference>
<dbReference type="Pfam" id="PF02518">
    <property type="entry name" value="HATPase_c"/>
    <property type="match status" value="1"/>
</dbReference>
<dbReference type="PROSITE" id="PS50109">
    <property type="entry name" value="HIS_KIN"/>
    <property type="match status" value="1"/>
</dbReference>
<evidence type="ECO:0000256" key="2">
    <source>
        <dbReference type="ARBA" id="ARBA00012438"/>
    </source>
</evidence>
<keyword evidence="7" id="KW-1133">Transmembrane helix</keyword>
<feature type="domain" description="Histidine kinase" evidence="8">
    <location>
        <begin position="242"/>
        <end position="455"/>
    </location>
</feature>
<dbReference type="CDD" id="cd00082">
    <property type="entry name" value="HisKA"/>
    <property type="match status" value="1"/>
</dbReference>
<dbReference type="EC" id="2.7.13.3" evidence="2"/>
<dbReference type="Proteomes" id="UP000503278">
    <property type="component" value="Chromosome"/>
</dbReference>
<evidence type="ECO:0000256" key="4">
    <source>
        <dbReference type="ARBA" id="ARBA00022679"/>
    </source>
</evidence>
<dbReference type="SMART" id="SM00387">
    <property type="entry name" value="HATPase_c"/>
    <property type="match status" value="1"/>
</dbReference>
<dbReference type="InterPro" id="IPR003661">
    <property type="entry name" value="HisK_dim/P_dom"/>
</dbReference>
<dbReference type="InterPro" id="IPR004358">
    <property type="entry name" value="Sig_transdc_His_kin-like_C"/>
</dbReference>
<dbReference type="InterPro" id="IPR005467">
    <property type="entry name" value="His_kinase_dom"/>
</dbReference>
<accession>A0A7L5E531</accession>
<proteinExistence type="predicted"/>
<dbReference type="InterPro" id="IPR036890">
    <property type="entry name" value="HATPase_C_sf"/>
</dbReference>
<evidence type="ECO:0000256" key="7">
    <source>
        <dbReference type="SAM" id="Phobius"/>
    </source>
</evidence>
<dbReference type="GO" id="GO:0016036">
    <property type="term" value="P:cellular response to phosphate starvation"/>
    <property type="evidence" value="ECO:0007669"/>
    <property type="project" value="TreeGrafter"/>
</dbReference>
<dbReference type="PRINTS" id="PR00344">
    <property type="entry name" value="BCTRLSENSOR"/>
</dbReference>
<evidence type="ECO:0000256" key="6">
    <source>
        <dbReference type="ARBA" id="ARBA00023012"/>
    </source>
</evidence>
<evidence type="ECO:0000256" key="5">
    <source>
        <dbReference type="ARBA" id="ARBA00022777"/>
    </source>
</evidence>
<organism evidence="9 10">
    <name type="scientific">Mucilaginibacter robiniae</name>
    <dbReference type="NCBI Taxonomy" id="2728022"/>
    <lineage>
        <taxon>Bacteria</taxon>
        <taxon>Pseudomonadati</taxon>
        <taxon>Bacteroidota</taxon>
        <taxon>Sphingobacteriia</taxon>
        <taxon>Sphingobacteriales</taxon>
        <taxon>Sphingobacteriaceae</taxon>
        <taxon>Mucilaginibacter</taxon>
    </lineage>
</organism>
<dbReference type="KEGG" id="mrob:HH214_18530"/>
<keyword evidence="3" id="KW-0597">Phosphoprotein</keyword>
<keyword evidence="7" id="KW-0812">Transmembrane</keyword>
<dbReference type="GO" id="GO:0004721">
    <property type="term" value="F:phosphoprotein phosphatase activity"/>
    <property type="evidence" value="ECO:0007669"/>
    <property type="project" value="TreeGrafter"/>
</dbReference>
<dbReference type="GO" id="GO:0000155">
    <property type="term" value="F:phosphorelay sensor kinase activity"/>
    <property type="evidence" value="ECO:0007669"/>
    <property type="project" value="InterPro"/>
</dbReference>
<keyword evidence="7" id="KW-0472">Membrane</keyword>
<dbReference type="RefSeq" id="WP_169610158.1">
    <property type="nucleotide sequence ID" value="NZ_CP051682.1"/>
</dbReference>
<evidence type="ECO:0000256" key="3">
    <source>
        <dbReference type="ARBA" id="ARBA00022553"/>
    </source>
</evidence>
<dbReference type="InterPro" id="IPR050351">
    <property type="entry name" value="BphY/WalK/GraS-like"/>
</dbReference>
<dbReference type="AlphaFoldDB" id="A0A7L5E531"/>
<keyword evidence="6" id="KW-0902">Two-component regulatory system</keyword>
<evidence type="ECO:0000313" key="9">
    <source>
        <dbReference type="EMBL" id="QJD97728.1"/>
    </source>
</evidence>
<sequence length="463" mass="51888">MRFKLKLLLLICACVLVLAGLCFIQYRLVQNTYRLEQADYLGKVKSRLAVLTQTLSDSLNHQVMEKLLSNVEEQLASGTKPALTGFQQQTNRIGEKFRKPIIHALRNDSLLFQTGYNLEYTQVLLYQNYHIDTLWRRDEPPLFLAGGVKNKQTGAFNISEGQQQAGFGLKQNKAQSGYRLAVWTRTDIDATDWKHMVLRRMTAMLVGSGLLIIAVLTIFVLIFTTLLRQKKIADVTTDFANHMTHELKTPLSAAGIIVKSLRTAEAKLDEDWYTELLGQLDNQHNKIRRLMDSVLTSAMDRPLGIPEFQAVCLLTLLQGLKAMAIDADRELRLSGTTNISIQTDPDMLTGILANLLDNAFKYTPSDTPLILECKIAEPQIIISLIDEGSGIAKPHQRYLFTKFYRVPGPDGDQVRGLGLGLYLCRLQALQLGGKLSYLQNAAGGSIFSLILPYEPNTVAFSRR</sequence>
<dbReference type="InterPro" id="IPR036097">
    <property type="entry name" value="HisK_dim/P_sf"/>
</dbReference>
<dbReference type="InterPro" id="IPR003594">
    <property type="entry name" value="HATPase_dom"/>
</dbReference>
<dbReference type="SMART" id="SM00388">
    <property type="entry name" value="HisKA"/>
    <property type="match status" value="1"/>
</dbReference>
<dbReference type="Gene3D" id="3.30.565.10">
    <property type="entry name" value="Histidine kinase-like ATPase, C-terminal domain"/>
    <property type="match status" value="1"/>
</dbReference>
<dbReference type="SUPFAM" id="SSF55874">
    <property type="entry name" value="ATPase domain of HSP90 chaperone/DNA topoisomerase II/histidine kinase"/>
    <property type="match status" value="1"/>
</dbReference>
<name>A0A7L5E531_9SPHI</name>
<evidence type="ECO:0000313" key="10">
    <source>
        <dbReference type="Proteomes" id="UP000503278"/>
    </source>
</evidence>
<dbReference type="PANTHER" id="PTHR45453">
    <property type="entry name" value="PHOSPHATE REGULON SENSOR PROTEIN PHOR"/>
    <property type="match status" value="1"/>
</dbReference>
<dbReference type="EMBL" id="CP051682">
    <property type="protein sequence ID" value="QJD97728.1"/>
    <property type="molecule type" value="Genomic_DNA"/>
</dbReference>
<dbReference type="SUPFAM" id="SSF47384">
    <property type="entry name" value="Homodimeric domain of signal transducing histidine kinase"/>
    <property type="match status" value="1"/>
</dbReference>
<feature type="transmembrane region" description="Helical" evidence="7">
    <location>
        <begin position="204"/>
        <end position="227"/>
    </location>
</feature>
<dbReference type="CDD" id="cd00075">
    <property type="entry name" value="HATPase"/>
    <property type="match status" value="1"/>
</dbReference>
<keyword evidence="10" id="KW-1185">Reference proteome</keyword>
<keyword evidence="5 9" id="KW-0418">Kinase</keyword>
<evidence type="ECO:0000259" key="8">
    <source>
        <dbReference type="PROSITE" id="PS50109"/>
    </source>
</evidence>
<comment type="catalytic activity">
    <reaction evidence="1">
        <text>ATP + protein L-histidine = ADP + protein N-phospho-L-histidine.</text>
        <dbReference type="EC" id="2.7.13.3"/>
    </reaction>
</comment>
<dbReference type="Gene3D" id="1.10.287.130">
    <property type="match status" value="1"/>
</dbReference>
<protein>
    <recommendedName>
        <fullName evidence="2">histidine kinase</fullName>
        <ecNumber evidence="2">2.7.13.3</ecNumber>
    </recommendedName>
</protein>
<keyword evidence="4" id="KW-0808">Transferase</keyword>